<reference evidence="3" key="1">
    <citation type="journal article" date="2019" name="Int. J. Syst. Evol. Microbiol.">
        <title>The Global Catalogue of Microorganisms (GCM) 10K type strain sequencing project: providing services to taxonomists for standard genome sequencing and annotation.</title>
        <authorList>
            <consortium name="The Broad Institute Genomics Platform"/>
            <consortium name="The Broad Institute Genome Sequencing Center for Infectious Disease"/>
            <person name="Wu L."/>
            <person name="Ma J."/>
        </authorList>
    </citation>
    <scope>NUCLEOTIDE SEQUENCE [LARGE SCALE GENOMIC DNA]</scope>
    <source>
        <strain evidence="3">JCM 17225</strain>
    </source>
</reference>
<dbReference type="Gene3D" id="3.40.50.10300">
    <property type="entry name" value="CoaB-like"/>
    <property type="match status" value="1"/>
</dbReference>
<protein>
    <recommendedName>
        <fullName evidence="1">DNA/pantothenate metabolism flavoprotein C-terminal domain-containing protein</fullName>
    </recommendedName>
</protein>
<dbReference type="InterPro" id="IPR035929">
    <property type="entry name" value="CoaB-like_sf"/>
</dbReference>
<dbReference type="Proteomes" id="UP001501469">
    <property type="component" value="Unassembled WGS sequence"/>
</dbReference>
<name>A0ABP7TSE5_9BACT</name>
<feature type="domain" description="DNA/pantothenate metabolism flavoprotein C-terminal" evidence="1">
    <location>
        <begin position="10"/>
        <end position="218"/>
    </location>
</feature>
<dbReference type="SUPFAM" id="SSF102645">
    <property type="entry name" value="CoaB-like"/>
    <property type="match status" value="1"/>
</dbReference>
<dbReference type="Pfam" id="PF04127">
    <property type="entry name" value="DFP"/>
    <property type="match status" value="1"/>
</dbReference>
<evidence type="ECO:0000259" key="1">
    <source>
        <dbReference type="Pfam" id="PF04127"/>
    </source>
</evidence>
<keyword evidence="3" id="KW-1185">Reference proteome</keyword>
<dbReference type="InterPro" id="IPR007085">
    <property type="entry name" value="DNA/pantothenate-metab_flavo_C"/>
</dbReference>
<evidence type="ECO:0000313" key="3">
    <source>
        <dbReference type="Proteomes" id="UP001501469"/>
    </source>
</evidence>
<proteinExistence type="predicted"/>
<organism evidence="2 3">
    <name type="scientific">Hymenobacter glaciei</name>
    <dbReference type="NCBI Taxonomy" id="877209"/>
    <lineage>
        <taxon>Bacteria</taxon>
        <taxon>Pseudomonadati</taxon>
        <taxon>Bacteroidota</taxon>
        <taxon>Cytophagia</taxon>
        <taxon>Cytophagales</taxon>
        <taxon>Hymenobacteraceae</taxon>
        <taxon>Hymenobacter</taxon>
    </lineage>
</organism>
<sequence length="227" mass="24014">MADIFNPSSVHVLITAGPTYEPLDPVRFLGNRSTGKMGYALAEAFAATGAQVTLVSGPSQLPDPGSPRICTVRVETAAEMFAAAEKAASEADVWVFAAAVADYRPAQVATEKIKKSGETLTLELVKNVDIAATLGLRKRAEQFAVGFALETTNELAHAQGKLHRKNFDLVVLNSLRDAGAGFGHDTNKVTVLDAAGQIVNFELQSKADVARGLVSLILARRPSSPNV</sequence>
<comment type="caution">
    <text evidence="2">The sequence shown here is derived from an EMBL/GenBank/DDBJ whole genome shotgun (WGS) entry which is preliminary data.</text>
</comment>
<dbReference type="EMBL" id="BAABDK010000010">
    <property type="protein sequence ID" value="GAA4029780.1"/>
    <property type="molecule type" value="Genomic_DNA"/>
</dbReference>
<evidence type="ECO:0000313" key="2">
    <source>
        <dbReference type="EMBL" id="GAA4029780.1"/>
    </source>
</evidence>
<accession>A0ABP7TSE5</accession>
<gene>
    <name evidence="2" type="ORF">GCM10022409_12550</name>
</gene>